<dbReference type="InterPro" id="IPR005119">
    <property type="entry name" value="LysR_subst-bd"/>
</dbReference>
<dbReference type="InterPro" id="IPR000847">
    <property type="entry name" value="LysR_HTH_N"/>
</dbReference>
<dbReference type="SUPFAM" id="SSF53850">
    <property type="entry name" value="Periplasmic binding protein-like II"/>
    <property type="match status" value="1"/>
</dbReference>
<dbReference type="PRINTS" id="PR00039">
    <property type="entry name" value="HTHLYSR"/>
</dbReference>
<keyword evidence="7" id="KW-1185">Reference proteome</keyword>
<dbReference type="Pfam" id="PF00126">
    <property type="entry name" value="HTH_1"/>
    <property type="match status" value="1"/>
</dbReference>
<keyword evidence="2" id="KW-0805">Transcription regulation</keyword>
<dbReference type="Pfam" id="PF03466">
    <property type="entry name" value="LysR_substrate"/>
    <property type="match status" value="1"/>
</dbReference>
<dbReference type="Proteomes" id="UP000647017">
    <property type="component" value="Unassembled WGS sequence"/>
</dbReference>
<proteinExistence type="inferred from homology"/>
<dbReference type="Gene3D" id="3.40.190.290">
    <property type="match status" value="1"/>
</dbReference>
<feature type="domain" description="HTH lysR-type" evidence="5">
    <location>
        <begin position="17"/>
        <end position="74"/>
    </location>
</feature>
<dbReference type="SUPFAM" id="SSF46785">
    <property type="entry name" value="Winged helix' DNA-binding domain"/>
    <property type="match status" value="1"/>
</dbReference>
<evidence type="ECO:0000256" key="3">
    <source>
        <dbReference type="ARBA" id="ARBA00023125"/>
    </source>
</evidence>
<name>A0ABQ4I323_9ACTN</name>
<evidence type="ECO:0000256" key="1">
    <source>
        <dbReference type="ARBA" id="ARBA00009437"/>
    </source>
</evidence>
<reference evidence="6 7" key="1">
    <citation type="submission" date="2021-01" db="EMBL/GenBank/DDBJ databases">
        <title>Whole genome shotgun sequence of Verrucosispora andamanensis NBRC 109075.</title>
        <authorList>
            <person name="Komaki H."/>
            <person name="Tamura T."/>
        </authorList>
    </citation>
    <scope>NUCLEOTIDE SEQUENCE [LARGE SCALE GENOMIC DNA]</scope>
    <source>
        <strain evidence="6 7">NBRC 109075</strain>
    </source>
</reference>
<comment type="similarity">
    <text evidence="1">Belongs to the LysR transcriptional regulatory family.</text>
</comment>
<evidence type="ECO:0000313" key="7">
    <source>
        <dbReference type="Proteomes" id="UP000647017"/>
    </source>
</evidence>
<dbReference type="InterPro" id="IPR036388">
    <property type="entry name" value="WH-like_DNA-bd_sf"/>
</dbReference>
<evidence type="ECO:0000259" key="5">
    <source>
        <dbReference type="PROSITE" id="PS50931"/>
    </source>
</evidence>
<dbReference type="PANTHER" id="PTHR30419:SF31">
    <property type="entry name" value="BLR3139 PROTEIN"/>
    <property type="match status" value="1"/>
</dbReference>
<dbReference type="PROSITE" id="PS50931">
    <property type="entry name" value="HTH_LYSR"/>
    <property type="match status" value="1"/>
</dbReference>
<gene>
    <name evidence="6" type="ORF">Van01_55070</name>
</gene>
<dbReference type="EMBL" id="BOOZ01000048">
    <property type="protein sequence ID" value="GIJ12293.1"/>
    <property type="molecule type" value="Genomic_DNA"/>
</dbReference>
<evidence type="ECO:0000313" key="6">
    <source>
        <dbReference type="EMBL" id="GIJ12293.1"/>
    </source>
</evidence>
<evidence type="ECO:0000256" key="4">
    <source>
        <dbReference type="ARBA" id="ARBA00023163"/>
    </source>
</evidence>
<sequence>MVVVDRLLTGTAHHDGVELRQLEYFVAVAEEGSFTRGARRVRVAQSAVSATIQKLERELGMPLFSRDAAGAALTEAGMALLPEARGMLSAERRARDTVDQVRGGLRGTIRLGTLTSIGVRPASRGLLVVDLPQVLGRFHVTHPLVTFTLRTAPRGSADHLDAVLAGELDLAMVGATDRVDGIRLHHLGHVRWSFVCSRRHRLADASSVRLADLAEETFIDFPRGWGNRTMTDRAFAAAGIIRAIPFEAADQETALGLVRNGLGVTLLPRVGSQEEGVSVIDVEDCDLDLPVAMATPLDRQPSAATSALLASIIRAAGRPAGP</sequence>
<organism evidence="6 7">
    <name type="scientific">Micromonospora andamanensis</name>
    <dbReference type="NCBI Taxonomy" id="1287068"/>
    <lineage>
        <taxon>Bacteria</taxon>
        <taxon>Bacillati</taxon>
        <taxon>Actinomycetota</taxon>
        <taxon>Actinomycetes</taxon>
        <taxon>Micromonosporales</taxon>
        <taxon>Micromonosporaceae</taxon>
        <taxon>Micromonospora</taxon>
    </lineage>
</organism>
<comment type="caution">
    <text evidence="6">The sequence shown here is derived from an EMBL/GenBank/DDBJ whole genome shotgun (WGS) entry which is preliminary data.</text>
</comment>
<accession>A0ABQ4I323</accession>
<keyword evidence="4" id="KW-0804">Transcription</keyword>
<dbReference type="InterPro" id="IPR050950">
    <property type="entry name" value="HTH-type_LysR_regulators"/>
</dbReference>
<keyword evidence="3" id="KW-0238">DNA-binding</keyword>
<dbReference type="Gene3D" id="1.10.10.10">
    <property type="entry name" value="Winged helix-like DNA-binding domain superfamily/Winged helix DNA-binding domain"/>
    <property type="match status" value="1"/>
</dbReference>
<protein>
    <submittedName>
        <fullName evidence="6">Transcriptional regulator, LysR family protein</fullName>
    </submittedName>
</protein>
<dbReference type="PANTHER" id="PTHR30419">
    <property type="entry name" value="HTH-TYPE TRANSCRIPTIONAL REGULATOR YBHD"/>
    <property type="match status" value="1"/>
</dbReference>
<dbReference type="InterPro" id="IPR036390">
    <property type="entry name" value="WH_DNA-bd_sf"/>
</dbReference>
<evidence type="ECO:0000256" key="2">
    <source>
        <dbReference type="ARBA" id="ARBA00023015"/>
    </source>
</evidence>